<dbReference type="Proteomes" id="UP000001593">
    <property type="component" value="Unassembled WGS sequence"/>
</dbReference>
<evidence type="ECO:0000313" key="7">
    <source>
        <dbReference type="Proteomes" id="UP000001593"/>
    </source>
</evidence>
<feature type="transmembrane region" description="Helical" evidence="5">
    <location>
        <begin position="225"/>
        <end position="250"/>
    </location>
</feature>
<feature type="transmembrane region" description="Helical" evidence="5">
    <location>
        <begin position="7"/>
        <end position="28"/>
    </location>
</feature>
<evidence type="ECO:0000256" key="2">
    <source>
        <dbReference type="ARBA" id="ARBA00022692"/>
    </source>
</evidence>
<dbReference type="InterPro" id="IPR049680">
    <property type="entry name" value="FLVCR1-2_SLC49-like"/>
</dbReference>
<feature type="transmembrane region" description="Helical" evidence="5">
    <location>
        <begin position="144"/>
        <end position="164"/>
    </location>
</feature>
<dbReference type="OMA" id="STICWTG"/>
<proteinExistence type="predicted"/>
<feature type="transmembrane region" description="Helical" evidence="5">
    <location>
        <begin position="75"/>
        <end position="99"/>
    </location>
</feature>
<dbReference type="GO" id="GO:0016020">
    <property type="term" value="C:membrane"/>
    <property type="evidence" value="ECO:0000318"/>
    <property type="project" value="GO_Central"/>
</dbReference>
<feature type="transmembrane region" description="Helical" evidence="5">
    <location>
        <begin position="316"/>
        <end position="338"/>
    </location>
</feature>
<keyword evidence="7" id="KW-1185">Reference proteome</keyword>
<dbReference type="CDD" id="cd17399">
    <property type="entry name" value="MFS_MFSD7"/>
    <property type="match status" value="1"/>
</dbReference>
<dbReference type="KEGG" id="nve:5519838"/>
<feature type="transmembrane region" description="Helical" evidence="5">
    <location>
        <begin position="48"/>
        <end position="68"/>
    </location>
</feature>
<dbReference type="Pfam" id="PF07690">
    <property type="entry name" value="MFS_1"/>
    <property type="match status" value="1"/>
</dbReference>
<dbReference type="PhylomeDB" id="A7RLQ2"/>
<evidence type="ECO:0000256" key="3">
    <source>
        <dbReference type="ARBA" id="ARBA00022989"/>
    </source>
</evidence>
<dbReference type="InterPro" id="IPR011701">
    <property type="entry name" value="MFS"/>
</dbReference>
<dbReference type="GO" id="GO:0022857">
    <property type="term" value="F:transmembrane transporter activity"/>
    <property type="evidence" value="ECO:0007669"/>
    <property type="project" value="InterPro"/>
</dbReference>
<reference evidence="6 7" key="1">
    <citation type="journal article" date="2007" name="Science">
        <title>Sea anemone genome reveals ancestral eumetazoan gene repertoire and genomic organization.</title>
        <authorList>
            <person name="Putnam N.H."/>
            <person name="Srivastava M."/>
            <person name="Hellsten U."/>
            <person name="Dirks B."/>
            <person name="Chapman J."/>
            <person name="Salamov A."/>
            <person name="Terry A."/>
            <person name="Shapiro H."/>
            <person name="Lindquist E."/>
            <person name="Kapitonov V.V."/>
            <person name="Jurka J."/>
            <person name="Genikhovich G."/>
            <person name="Grigoriev I.V."/>
            <person name="Lucas S.M."/>
            <person name="Steele R.E."/>
            <person name="Finnerty J.R."/>
            <person name="Technau U."/>
            <person name="Martindale M.Q."/>
            <person name="Rokhsar D.S."/>
        </authorList>
    </citation>
    <scope>NUCLEOTIDE SEQUENCE [LARGE SCALE GENOMIC DNA]</scope>
    <source>
        <strain evidence="7">CH2 X CH6</strain>
    </source>
</reference>
<dbReference type="AlphaFoldDB" id="A7RLQ2"/>
<dbReference type="OrthoDB" id="422206at2759"/>
<dbReference type="STRING" id="45351.A7RLQ2"/>
<comment type="subcellular location">
    <subcellularLocation>
        <location evidence="1">Membrane</location>
        <topology evidence="1">Multi-pass membrane protein</topology>
    </subcellularLocation>
</comment>
<gene>
    <name evidence="6" type="ORF">NEMVEDRAFT_v1g85909</name>
</gene>
<dbReference type="HOGENOM" id="CLU_023132_3_2_1"/>
<keyword evidence="2 5" id="KW-0812">Transmembrane</keyword>
<organism evidence="6 7">
    <name type="scientific">Nematostella vectensis</name>
    <name type="common">Starlet sea anemone</name>
    <dbReference type="NCBI Taxonomy" id="45351"/>
    <lineage>
        <taxon>Eukaryota</taxon>
        <taxon>Metazoa</taxon>
        <taxon>Cnidaria</taxon>
        <taxon>Anthozoa</taxon>
        <taxon>Hexacorallia</taxon>
        <taxon>Actiniaria</taxon>
        <taxon>Edwardsiidae</taxon>
        <taxon>Nematostella</taxon>
    </lineage>
</organism>
<dbReference type="PANTHER" id="PTHR10924:SF6">
    <property type="entry name" value="SOLUTE CARRIER FAMILY 49 MEMBER A3"/>
    <property type="match status" value="1"/>
</dbReference>
<evidence type="ECO:0000256" key="4">
    <source>
        <dbReference type="ARBA" id="ARBA00023136"/>
    </source>
</evidence>
<feature type="non-terminal residue" evidence="6">
    <location>
        <position position="1"/>
    </location>
</feature>
<protein>
    <recommendedName>
        <fullName evidence="8">Major facilitator superfamily (MFS) profile domain-containing protein</fullName>
    </recommendedName>
</protein>
<dbReference type="EMBL" id="DS469518">
    <property type="protein sequence ID" value="EDO47643.1"/>
    <property type="molecule type" value="Genomic_DNA"/>
</dbReference>
<dbReference type="InParanoid" id="A7RLQ2"/>
<evidence type="ECO:0000256" key="1">
    <source>
        <dbReference type="ARBA" id="ARBA00004141"/>
    </source>
</evidence>
<keyword evidence="4 5" id="KW-0472">Membrane</keyword>
<dbReference type="Gene3D" id="1.20.1250.20">
    <property type="entry name" value="MFS general substrate transporter like domains"/>
    <property type="match status" value="1"/>
</dbReference>
<keyword evidence="3 5" id="KW-1133">Transmembrane helix</keyword>
<name>A7RLQ2_NEMVE</name>
<dbReference type="SUPFAM" id="SSF103473">
    <property type="entry name" value="MFS general substrate transporter"/>
    <property type="match status" value="1"/>
</dbReference>
<dbReference type="PANTHER" id="PTHR10924">
    <property type="entry name" value="MAJOR FACILITATOR SUPERFAMILY PROTEIN-RELATED"/>
    <property type="match status" value="1"/>
</dbReference>
<dbReference type="InterPro" id="IPR036259">
    <property type="entry name" value="MFS_trans_sf"/>
</dbReference>
<dbReference type="eggNOG" id="KOG2563">
    <property type="taxonomic scope" value="Eukaryota"/>
</dbReference>
<feature type="transmembrane region" description="Helical" evidence="5">
    <location>
        <begin position="262"/>
        <end position="282"/>
    </location>
</feature>
<accession>A7RLQ2</accession>
<evidence type="ECO:0000256" key="5">
    <source>
        <dbReference type="SAM" id="Phobius"/>
    </source>
</evidence>
<evidence type="ECO:0000313" key="6">
    <source>
        <dbReference type="EMBL" id="EDO47643.1"/>
    </source>
</evidence>
<sequence>YRVYTRRWFMLLVLCVLNFSNAMIWLTFAPIADKSAKFYNTSLSGINWLSIIYLVVCMCFGLCASWMLDTWGLRAGVLTGAWLNGTGAGVRIIGSLHFVPSKYRFAVVMVGQGLASLAQPFILNSPTKLAATWFAANERATANMFASLANPLGVLVASAIAPIIEKKFDIVLVVEVFAIPAFLGVTMATFGFCNSLPPSPPTMSAASKSEPFFSGLKQVLKNKTFLILMVAFGGGIGLFSCLSTLLQQVICPHGYTDTQAGVAGAVLIGTGLVGGAITGSYVDATKKFEATAKVSYGFAAIACIFFALASRENHHVAEVMITSAVFGFFAFSLMPVCLELGVECTYPAAEATSAGLQWIFG</sequence>
<feature type="transmembrane region" description="Helical" evidence="5">
    <location>
        <begin position="294"/>
        <end position="310"/>
    </location>
</feature>
<evidence type="ECO:0008006" key="8">
    <source>
        <dbReference type="Google" id="ProtNLM"/>
    </source>
</evidence>
<feature type="transmembrane region" description="Helical" evidence="5">
    <location>
        <begin position="170"/>
        <end position="193"/>
    </location>
</feature>